<comment type="caution">
    <text evidence="3">The sequence shown here is derived from an EMBL/GenBank/DDBJ whole genome shotgun (WGS) entry which is preliminary data.</text>
</comment>
<reference evidence="3 4" key="1">
    <citation type="submission" date="2024-05" db="EMBL/GenBank/DDBJ databases">
        <authorList>
            <person name="Wallberg A."/>
        </authorList>
    </citation>
    <scope>NUCLEOTIDE SEQUENCE [LARGE SCALE GENOMIC DNA]</scope>
</reference>
<feature type="transmembrane region" description="Helical" evidence="1">
    <location>
        <begin position="212"/>
        <end position="235"/>
    </location>
</feature>
<accession>A0AAV2RW35</accession>
<keyword evidence="1" id="KW-0472">Membrane</keyword>
<feature type="domain" description="Acyltransferase 3" evidence="2">
    <location>
        <begin position="11"/>
        <end position="346"/>
    </location>
</feature>
<dbReference type="PANTHER" id="PTHR11161">
    <property type="entry name" value="O-ACYLTRANSFERASE"/>
    <property type="match status" value="1"/>
</dbReference>
<dbReference type="AlphaFoldDB" id="A0AAV2RW35"/>
<sequence>YFRNVIGQTILNAQVSVDSFFFLSGLLVGYGLMRNKDKMDLYNFFMFYIHRFIRLTPPIAAMCFFGATVARFFATGPIGESIYLMNMEKCNRNWFYDVLFISNLSMKGCLDQAWYTSTEMQIYILVPLIFFPIMYYRKFGTVWLMLITLVSCIIPAVLAEIYKFPIGMPSTNENFFLLYNGTWSRLTPYLVGLWTGYLIYRSNKKPIQMERWQVTLGWVTACIVALLVLYGVYPYAHYNKFFGIDRHPEQLVSDIYLGLFRGVWGLALMWVVLACHSGYGGPVNSFLGHPSWQPLSRLTYGMFLTHIFVILLRVASEFRLKTFSHINMIIETCGTLFICGIAAVLLSLLVDSPVIGLERLLLTRTGGEHKSGTQKPSQNKI</sequence>
<evidence type="ECO:0000256" key="1">
    <source>
        <dbReference type="SAM" id="Phobius"/>
    </source>
</evidence>
<dbReference type="GO" id="GO:0016747">
    <property type="term" value="F:acyltransferase activity, transferring groups other than amino-acyl groups"/>
    <property type="evidence" value="ECO:0007669"/>
    <property type="project" value="InterPro"/>
</dbReference>
<dbReference type="EMBL" id="CAXKWB010032061">
    <property type="protein sequence ID" value="CAL4140730.1"/>
    <property type="molecule type" value="Genomic_DNA"/>
</dbReference>
<feature type="transmembrane region" description="Helical" evidence="1">
    <location>
        <begin position="52"/>
        <end position="74"/>
    </location>
</feature>
<proteinExistence type="predicted"/>
<gene>
    <name evidence="3" type="ORF">MNOR_LOCUS28678</name>
</gene>
<feature type="transmembrane region" description="Helical" evidence="1">
    <location>
        <begin position="328"/>
        <end position="350"/>
    </location>
</feature>
<feature type="transmembrane region" description="Helical" evidence="1">
    <location>
        <begin position="298"/>
        <end position="316"/>
    </location>
</feature>
<dbReference type="InterPro" id="IPR002656">
    <property type="entry name" value="Acyl_transf_3_dom"/>
</dbReference>
<feature type="transmembrane region" description="Helical" evidence="1">
    <location>
        <begin position="143"/>
        <end position="162"/>
    </location>
</feature>
<dbReference type="InterPro" id="IPR052728">
    <property type="entry name" value="O2_lipid_transport_reg"/>
</dbReference>
<evidence type="ECO:0000313" key="4">
    <source>
        <dbReference type="Proteomes" id="UP001497623"/>
    </source>
</evidence>
<dbReference type="Proteomes" id="UP001497623">
    <property type="component" value="Unassembled WGS sequence"/>
</dbReference>
<name>A0AAV2RW35_MEGNR</name>
<evidence type="ECO:0000313" key="3">
    <source>
        <dbReference type="EMBL" id="CAL4140730.1"/>
    </source>
</evidence>
<feature type="non-terminal residue" evidence="3">
    <location>
        <position position="1"/>
    </location>
</feature>
<protein>
    <recommendedName>
        <fullName evidence="2">Acyltransferase 3 domain-containing protein</fullName>
    </recommendedName>
</protein>
<keyword evidence="4" id="KW-1185">Reference proteome</keyword>
<dbReference type="PANTHER" id="PTHR11161:SF0">
    <property type="entry name" value="O-ACYLTRANSFERASE LIKE PROTEIN"/>
    <property type="match status" value="1"/>
</dbReference>
<feature type="transmembrane region" description="Helical" evidence="1">
    <location>
        <begin position="255"/>
        <end position="277"/>
    </location>
</feature>
<feature type="transmembrane region" description="Helical" evidence="1">
    <location>
        <begin position="182"/>
        <end position="200"/>
    </location>
</feature>
<feature type="transmembrane region" description="Helical" evidence="1">
    <location>
        <begin position="12"/>
        <end position="32"/>
    </location>
</feature>
<feature type="transmembrane region" description="Helical" evidence="1">
    <location>
        <begin position="120"/>
        <end position="136"/>
    </location>
</feature>
<keyword evidence="1" id="KW-0812">Transmembrane</keyword>
<evidence type="ECO:0000259" key="2">
    <source>
        <dbReference type="Pfam" id="PF01757"/>
    </source>
</evidence>
<dbReference type="Pfam" id="PF01757">
    <property type="entry name" value="Acyl_transf_3"/>
    <property type="match status" value="1"/>
</dbReference>
<keyword evidence="1" id="KW-1133">Transmembrane helix</keyword>
<organism evidence="3 4">
    <name type="scientific">Meganyctiphanes norvegica</name>
    <name type="common">Northern krill</name>
    <name type="synonym">Thysanopoda norvegica</name>
    <dbReference type="NCBI Taxonomy" id="48144"/>
    <lineage>
        <taxon>Eukaryota</taxon>
        <taxon>Metazoa</taxon>
        <taxon>Ecdysozoa</taxon>
        <taxon>Arthropoda</taxon>
        <taxon>Crustacea</taxon>
        <taxon>Multicrustacea</taxon>
        <taxon>Malacostraca</taxon>
        <taxon>Eumalacostraca</taxon>
        <taxon>Eucarida</taxon>
        <taxon>Euphausiacea</taxon>
        <taxon>Euphausiidae</taxon>
        <taxon>Meganyctiphanes</taxon>
    </lineage>
</organism>